<comment type="caution">
    <text evidence="2">The sequence shown here is derived from an EMBL/GenBank/DDBJ whole genome shotgun (WGS) entry which is preliminary data.</text>
</comment>
<proteinExistence type="predicted"/>
<dbReference type="Pfam" id="PF18626">
    <property type="entry name" value="Gln_deamidase_2"/>
    <property type="match status" value="1"/>
</dbReference>
<gene>
    <name evidence="2" type="ORF">SAE01_39190</name>
</gene>
<dbReference type="AlphaFoldDB" id="A0A512BHJ4"/>
<dbReference type="Proteomes" id="UP000321513">
    <property type="component" value="Unassembled WGS sequence"/>
</dbReference>
<sequence length="224" mass="25790">MVKDLIIKTLFVDSLSDEIDTGEGVSIEDATHLFTFFKNCSLFRWSDANNDCEDRANAICILLDSWNIPNYKGWVFSGYVFRKIGFLKNMWKYHVAAAIPVVEGNEVNIYVIDPATLDALMKVEDWAANVTDNPQSYHLVKRGTTYIFPANIRKDKWYDRNKRNYNWTIQGLSGINGVSTKGKAQLRFNKKRVLKTRHLFNELRKTKPTFLSPAIHQFTGQENG</sequence>
<evidence type="ECO:0000313" key="2">
    <source>
        <dbReference type="EMBL" id="GEO11423.1"/>
    </source>
</evidence>
<dbReference type="RefSeq" id="WP_147205532.1">
    <property type="nucleotide sequence ID" value="NZ_BJYT01000021.1"/>
</dbReference>
<dbReference type="OrthoDB" id="653661at2"/>
<feature type="domain" description="Protein glutaminase" evidence="1">
    <location>
        <begin position="31"/>
        <end position="129"/>
    </location>
</feature>
<dbReference type="InterPro" id="IPR041325">
    <property type="entry name" value="Gln_deamidase_2"/>
</dbReference>
<accession>A0A512BHJ4</accession>
<dbReference type="Gene3D" id="3.10.620.30">
    <property type="match status" value="1"/>
</dbReference>
<organism evidence="2 3">
    <name type="scientific">Segetibacter aerophilus</name>
    <dbReference type="NCBI Taxonomy" id="670293"/>
    <lineage>
        <taxon>Bacteria</taxon>
        <taxon>Pseudomonadati</taxon>
        <taxon>Bacteroidota</taxon>
        <taxon>Chitinophagia</taxon>
        <taxon>Chitinophagales</taxon>
        <taxon>Chitinophagaceae</taxon>
        <taxon>Segetibacter</taxon>
    </lineage>
</organism>
<reference evidence="2 3" key="1">
    <citation type="submission" date="2019-07" db="EMBL/GenBank/DDBJ databases">
        <title>Whole genome shotgun sequence of Segetibacter aerophilus NBRC 106135.</title>
        <authorList>
            <person name="Hosoyama A."/>
            <person name="Uohara A."/>
            <person name="Ohji S."/>
            <person name="Ichikawa N."/>
        </authorList>
    </citation>
    <scope>NUCLEOTIDE SEQUENCE [LARGE SCALE GENOMIC DNA]</scope>
    <source>
        <strain evidence="2 3">NBRC 106135</strain>
    </source>
</reference>
<keyword evidence="3" id="KW-1185">Reference proteome</keyword>
<dbReference type="EMBL" id="BJYT01000021">
    <property type="protein sequence ID" value="GEO11423.1"/>
    <property type="molecule type" value="Genomic_DNA"/>
</dbReference>
<name>A0A512BHJ4_9BACT</name>
<evidence type="ECO:0000313" key="3">
    <source>
        <dbReference type="Proteomes" id="UP000321513"/>
    </source>
</evidence>
<evidence type="ECO:0000259" key="1">
    <source>
        <dbReference type="Pfam" id="PF18626"/>
    </source>
</evidence>
<protein>
    <recommendedName>
        <fullName evidence="1">Protein glutaminase domain-containing protein</fullName>
    </recommendedName>
</protein>